<keyword evidence="2" id="KW-0012">Acyltransferase</keyword>
<dbReference type="Pfam" id="PF00583">
    <property type="entry name" value="Acetyltransf_1"/>
    <property type="match status" value="1"/>
</dbReference>
<dbReference type="RefSeq" id="WP_011061844.1">
    <property type="nucleotide sequence ID" value="NC_021237.1"/>
</dbReference>
<evidence type="ECO:0000313" key="5">
    <source>
        <dbReference type="Proteomes" id="UP000013940"/>
    </source>
</evidence>
<dbReference type="AlphaFoldDB" id="A0A2C9ENZ3"/>
<organism evidence="4 5">
    <name type="scientific">Pseudomonas protegens (strain DSM 19095 / LMG 27888 / CFBP 6595 / CHA0)</name>
    <dbReference type="NCBI Taxonomy" id="1124983"/>
    <lineage>
        <taxon>Bacteria</taxon>
        <taxon>Pseudomonadati</taxon>
        <taxon>Pseudomonadota</taxon>
        <taxon>Gammaproteobacteria</taxon>
        <taxon>Pseudomonadales</taxon>
        <taxon>Pseudomonadaceae</taxon>
        <taxon>Pseudomonas</taxon>
    </lineage>
</organism>
<name>A0A2C9ENZ3_PSEPH</name>
<evidence type="ECO:0000313" key="4">
    <source>
        <dbReference type="EMBL" id="AGL85375.1"/>
    </source>
</evidence>
<evidence type="ECO:0000256" key="1">
    <source>
        <dbReference type="ARBA" id="ARBA00022679"/>
    </source>
</evidence>
<keyword evidence="1 4" id="KW-0808">Transferase</keyword>
<dbReference type="PROSITE" id="PS51186">
    <property type="entry name" value="GNAT"/>
    <property type="match status" value="1"/>
</dbReference>
<dbReference type="Proteomes" id="UP000013940">
    <property type="component" value="Chromosome"/>
</dbReference>
<dbReference type="Gene3D" id="3.40.630.30">
    <property type="match status" value="1"/>
</dbReference>
<evidence type="ECO:0000259" key="3">
    <source>
        <dbReference type="PROSITE" id="PS51186"/>
    </source>
</evidence>
<gene>
    <name evidence="4" type="ORF">PFLCHA0_c36080</name>
</gene>
<evidence type="ECO:0000256" key="2">
    <source>
        <dbReference type="ARBA" id="ARBA00023315"/>
    </source>
</evidence>
<dbReference type="InterPro" id="IPR000182">
    <property type="entry name" value="GNAT_dom"/>
</dbReference>
<dbReference type="eggNOG" id="COG0456">
    <property type="taxonomic scope" value="Bacteria"/>
</dbReference>
<dbReference type="GeneID" id="57476596"/>
<dbReference type="InterPro" id="IPR016181">
    <property type="entry name" value="Acyl_CoA_acyltransferase"/>
</dbReference>
<dbReference type="HOGENOM" id="CLU_013985_22_3_6"/>
<dbReference type="GO" id="GO:0016747">
    <property type="term" value="F:acyltransferase activity, transferring groups other than amino-acyl groups"/>
    <property type="evidence" value="ECO:0007669"/>
    <property type="project" value="InterPro"/>
</dbReference>
<reference evidence="5" key="1">
    <citation type="journal article" date="2014" name="Genome Announc.">
        <title>Full-genome sequence of the plant growth-promoting bacterium Pseudomonas protegens CHA0.</title>
        <authorList>
            <person name="Jousset A."/>
            <person name="Schuldes J."/>
            <person name="Keel C."/>
            <person name="Maurhofer M."/>
            <person name="Daniel R."/>
            <person name="Scheu S."/>
            <person name="Thuermer A."/>
        </authorList>
    </citation>
    <scope>NUCLEOTIDE SEQUENCE [LARGE SCALE GENOMIC DNA]</scope>
    <source>
        <strain evidence="5">DSM 19095 / LMG 27888 / CFBP 6595 / CHA0</strain>
    </source>
</reference>
<sequence length="153" mass="17426">MDGFSLRPAVDSDLAFARDLTRSTMLGYYIRNDLLWQDEAFDVAWAGRRNLLICQGARVLGFVSLSRDAQALYVRELHVLEAFRGQGAGAWTLEQVLELARQERRGLLRLTVFKGNPAQRLYERMGLRVVGEDDCFWRMERLSDSLAGRLGDA</sequence>
<dbReference type="CDD" id="cd04301">
    <property type="entry name" value="NAT_SF"/>
    <property type="match status" value="1"/>
</dbReference>
<accession>A0A2C9ENZ3</accession>
<dbReference type="EMBL" id="CP003190">
    <property type="protein sequence ID" value="AGL85375.1"/>
    <property type="molecule type" value="Genomic_DNA"/>
</dbReference>
<dbReference type="InterPro" id="IPR050832">
    <property type="entry name" value="Bact_Acetyltransf"/>
</dbReference>
<proteinExistence type="predicted"/>
<protein>
    <submittedName>
        <fullName evidence="4">Acetyltransferase, GNAT family</fullName>
    </submittedName>
</protein>
<dbReference type="SUPFAM" id="SSF55729">
    <property type="entry name" value="Acyl-CoA N-acyltransferases (Nat)"/>
    <property type="match status" value="1"/>
</dbReference>
<feature type="domain" description="N-acetyltransferase" evidence="3">
    <location>
        <begin position="4"/>
        <end position="144"/>
    </location>
</feature>
<dbReference type="KEGG" id="pprc:PFLCHA0_c36080"/>
<dbReference type="PANTHER" id="PTHR43877">
    <property type="entry name" value="AMINOALKYLPHOSPHONATE N-ACETYLTRANSFERASE-RELATED-RELATED"/>
    <property type="match status" value="1"/>
</dbReference>